<dbReference type="InterPro" id="IPR018391">
    <property type="entry name" value="PQQ_b-propeller_rpt"/>
</dbReference>
<keyword evidence="2" id="KW-1015">Disulfide bond</keyword>
<evidence type="ECO:0000259" key="4">
    <source>
        <dbReference type="SMART" id="SM00560"/>
    </source>
</evidence>
<dbReference type="OrthoDB" id="219718at2"/>
<feature type="chain" id="PRO_5023078283" evidence="3">
    <location>
        <begin position="32"/>
        <end position="1299"/>
    </location>
</feature>
<dbReference type="InterPro" id="IPR011047">
    <property type="entry name" value="Quinoprotein_ADH-like_sf"/>
</dbReference>
<dbReference type="CDD" id="cd02440">
    <property type="entry name" value="AdoMet_MTases"/>
    <property type="match status" value="1"/>
</dbReference>
<keyword evidence="1 3" id="KW-0732">Signal</keyword>
<evidence type="ECO:0000256" key="2">
    <source>
        <dbReference type="ARBA" id="ARBA00023157"/>
    </source>
</evidence>
<sequence precursor="true">MFNFVRSDFVSRRIMGVLAAGLLLCCPLAAANPIEEAARIVEESEVTAGFFVHLGAGDGKLTSALGAGETVQIHGLVRDASQLASTRASVFAAGQYGNIAFDHFDATELPYVDNLVNLFVSEDLGDVSIEEVTRVLTPNGVAMIKNDDRWTRLVKPRPDSIDEWSHYLHDASGNSVAHDDVVAPPRHLQWVGSPRWSRHHDRMASMSALVSTGGRMFYIMDEGSRISIQLPPKWKLIARDAFNGSVLWKRDIENWQAHLWPLKSGPTQLSRRLVSNGDTVYVTLGFNEPLTALDAKSGKTIRTYAGTDATEEIINTNGMLFLVVRKGKAELADYAPLHGTVGDQARSRDFFWDEEPRVLMAFDAESGRQLWAKQTRISPLSLSADSSRVFFHDGESLVSVDQKTGELGWQSQPVSRRESFTFNFGPRLVVYEDVVLYSGGNGKMLSLDSKTGKRLWDADFPNSGYQSPQDLMVVDGLVWLAPLTSGKDTGVYTGRDPRTGEVVKEFAPDVDTYWFHHRCYIAKATDNFLMPSRTGIEFVDPDTEHWDIHHWVRGGCLYGVMPCNGLTYAPPHNCACYPEAKLYGFNALAPLAPSRPVPGKVSERGRFEKGPAFGLGLADPNQDRREDWPEYRHDAGRSGTTGGPIAEELKAKWECKLGGRLTSPVIANGKVYVAQTDAHTLHALDETNGESRWTFTAGGRIDSPPTVSRGRVVFGAADGWVYCLSTGGELVWRYRAAPLDRRTMAYEQLESLWPVHGSVLIHKGTVYCVAGRSIFLDGGLRMLRLDLATGKKLSETLMDETNPDTGNNIQEKLQILQMPVGLPDILSCDGNHIFMKSQKFDLEGNRLEIGPNSGDFAKQASKQRGVDAHIFAPMGFLDDTWFHRSYWVLGQSFAGGHGGYYQAGRFAPSGRILVNGNGYVYGYGRKPQYLRWTTTLEHQLFAAEPDPPEIPDQPKKQASGPVIPSASFPITQSLNPANKPITVEAWMTTTKPNGVLIARGGPAAGFALTIEGGQPVFHLRSENVLNSVKGKSRVVGGWHHLVGVLGKDKSMKLYVDGRLAGEGRANELIQTDPKQGLDIGQDSGSSVGDYKGVSPFTGVIDEVRLYFDEASEEQITRRFNEGNEISPDAVLAISFDDGTARDYSIHRNNGTLEAGKLVDGQFGKAIMLVAPKNAGNAAGQSSSPSLVDPKWTQDVPIYVRGMVLAGNNLFIVGPPDMIDEEATFQGLTEHDAETKKLLDQQDAALEGSEGASLLAVNIDTGELKQEVKIDSLPTWDGLAGANGQLYLSTLDGSVICFGE</sequence>
<feature type="signal peptide" evidence="3">
    <location>
        <begin position="1"/>
        <end position="31"/>
    </location>
</feature>
<dbReference type="Gene3D" id="2.60.120.200">
    <property type="match status" value="1"/>
</dbReference>
<dbReference type="Gene3D" id="3.40.50.150">
    <property type="entry name" value="Vaccinia Virus protein VP39"/>
    <property type="match status" value="1"/>
</dbReference>
<keyword evidence="6" id="KW-1185">Reference proteome</keyword>
<dbReference type="PANTHER" id="PTHR34512">
    <property type="entry name" value="CELL SURFACE PROTEIN"/>
    <property type="match status" value="1"/>
</dbReference>
<dbReference type="Pfam" id="PF13385">
    <property type="entry name" value="Laminin_G_3"/>
    <property type="match status" value="1"/>
</dbReference>
<dbReference type="SMART" id="SM00560">
    <property type="entry name" value="LamGL"/>
    <property type="match status" value="1"/>
</dbReference>
<evidence type="ECO:0000313" key="5">
    <source>
        <dbReference type="EMBL" id="TWU39692.1"/>
    </source>
</evidence>
<dbReference type="Pfam" id="PF13360">
    <property type="entry name" value="PQQ_2"/>
    <property type="match status" value="2"/>
</dbReference>
<dbReference type="InterPro" id="IPR015943">
    <property type="entry name" value="WD40/YVTN_repeat-like_dom_sf"/>
</dbReference>
<dbReference type="InterPro" id="IPR002372">
    <property type="entry name" value="PQQ_rpt_dom"/>
</dbReference>
<reference evidence="5 6" key="1">
    <citation type="submission" date="2019-02" db="EMBL/GenBank/DDBJ databases">
        <title>Deep-cultivation of Planctomycetes and their phenomic and genomic characterization uncovers novel biology.</title>
        <authorList>
            <person name="Wiegand S."/>
            <person name="Jogler M."/>
            <person name="Boedeker C."/>
            <person name="Pinto D."/>
            <person name="Vollmers J."/>
            <person name="Rivas-Marin E."/>
            <person name="Kohn T."/>
            <person name="Peeters S.H."/>
            <person name="Heuer A."/>
            <person name="Rast P."/>
            <person name="Oberbeckmann S."/>
            <person name="Bunk B."/>
            <person name="Jeske O."/>
            <person name="Meyerdierks A."/>
            <person name="Storesund J.E."/>
            <person name="Kallscheuer N."/>
            <person name="Luecker S."/>
            <person name="Lage O.M."/>
            <person name="Pohl T."/>
            <person name="Merkel B.J."/>
            <person name="Hornburger P."/>
            <person name="Mueller R.-W."/>
            <person name="Bruemmer F."/>
            <person name="Labrenz M."/>
            <person name="Spormann A.M."/>
            <person name="Op Den Camp H."/>
            <person name="Overmann J."/>
            <person name="Amann R."/>
            <person name="Jetten M.S.M."/>
            <person name="Mascher T."/>
            <person name="Medema M.H."/>
            <person name="Devos D.P."/>
            <person name="Kaster A.-K."/>
            <person name="Ovreas L."/>
            <person name="Rohde M."/>
            <person name="Galperin M.Y."/>
            <person name="Jogler C."/>
        </authorList>
    </citation>
    <scope>NUCLEOTIDE SEQUENCE [LARGE SCALE GENOMIC DNA]</scope>
    <source>
        <strain evidence="5 6">Poly41</strain>
    </source>
</reference>
<proteinExistence type="predicted"/>
<evidence type="ECO:0000313" key="6">
    <source>
        <dbReference type="Proteomes" id="UP000319143"/>
    </source>
</evidence>
<comment type="caution">
    <text evidence="5">The sequence shown here is derived from an EMBL/GenBank/DDBJ whole genome shotgun (WGS) entry which is preliminary data.</text>
</comment>
<dbReference type="SUPFAM" id="SSF50998">
    <property type="entry name" value="Quinoprotein alcohol dehydrogenase-like"/>
    <property type="match status" value="2"/>
</dbReference>
<accession>A0A5C6DSR5</accession>
<dbReference type="InterPro" id="IPR029063">
    <property type="entry name" value="SAM-dependent_MTases_sf"/>
</dbReference>
<dbReference type="EMBL" id="SJPV01000003">
    <property type="protein sequence ID" value="TWU39692.1"/>
    <property type="molecule type" value="Genomic_DNA"/>
</dbReference>
<dbReference type="SMART" id="SM00564">
    <property type="entry name" value="PQQ"/>
    <property type="match status" value="5"/>
</dbReference>
<dbReference type="InterPro" id="IPR013320">
    <property type="entry name" value="ConA-like_dom_sf"/>
</dbReference>
<dbReference type="PANTHER" id="PTHR34512:SF30">
    <property type="entry name" value="OUTER MEMBRANE PROTEIN ASSEMBLY FACTOR BAMB"/>
    <property type="match status" value="1"/>
</dbReference>
<dbReference type="Proteomes" id="UP000319143">
    <property type="component" value="Unassembled WGS sequence"/>
</dbReference>
<protein>
    <submittedName>
        <fullName evidence="5">Outer membrane biogenesis protein BamB</fullName>
    </submittedName>
</protein>
<organism evidence="5 6">
    <name type="scientific">Novipirellula artificiosorum</name>
    <dbReference type="NCBI Taxonomy" id="2528016"/>
    <lineage>
        <taxon>Bacteria</taxon>
        <taxon>Pseudomonadati</taxon>
        <taxon>Planctomycetota</taxon>
        <taxon>Planctomycetia</taxon>
        <taxon>Pirellulales</taxon>
        <taxon>Pirellulaceae</taxon>
        <taxon>Novipirellula</taxon>
    </lineage>
</organism>
<dbReference type="Gene3D" id="2.130.10.10">
    <property type="entry name" value="YVTN repeat-like/Quinoprotein amine dehydrogenase"/>
    <property type="match status" value="2"/>
</dbReference>
<dbReference type="SUPFAM" id="SSF53335">
    <property type="entry name" value="S-adenosyl-L-methionine-dependent methyltransferases"/>
    <property type="match status" value="1"/>
</dbReference>
<evidence type="ECO:0000256" key="3">
    <source>
        <dbReference type="SAM" id="SignalP"/>
    </source>
</evidence>
<gene>
    <name evidence="5" type="ORF">Poly41_25480</name>
</gene>
<dbReference type="SUPFAM" id="SSF49899">
    <property type="entry name" value="Concanavalin A-like lectins/glucanases"/>
    <property type="match status" value="1"/>
</dbReference>
<feature type="domain" description="LamG-like jellyroll fold" evidence="4">
    <location>
        <begin position="979"/>
        <end position="1113"/>
    </location>
</feature>
<evidence type="ECO:0000256" key="1">
    <source>
        <dbReference type="ARBA" id="ARBA00022729"/>
    </source>
</evidence>
<name>A0A5C6DSR5_9BACT</name>
<dbReference type="InterPro" id="IPR006558">
    <property type="entry name" value="LamG-like"/>
</dbReference>